<dbReference type="SUPFAM" id="SSF47413">
    <property type="entry name" value="lambda repressor-like DNA-binding domains"/>
    <property type="match status" value="1"/>
</dbReference>
<comment type="caution">
    <text evidence="2">The sequence shown here is derived from an EMBL/GenBank/DDBJ whole genome shotgun (WGS) entry which is preliminary data.</text>
</comment>
<reference evidence="2 3" key="1">
    <citation type="submission" date="2019-07" db="EMBL/GenBank/DDBJ databases">
        <title>R&amp;d 2014.</title>
        <authorList>
            <person name="Klenk H.-P."/>
        </authorList>
    </citation>
    <scope>NUCLEOTIDE SEQUENCE [LARGE SCALE GENOMIC DNA]</scope>
    <source>
        <strain evidence="2 3">DSM 43868</strain>
    </source>
</reference>
<dbReference type="CDD" id="cd00093">
    <property type="entry name" value="HTH_XRE"/>
    <property type="match status" value="1"/>
</dbReference>
<dbReference type="InterPro" id="IPR011990">
    <property type="entry name" value="TPR-like_helical_dom_sf"/>
</dbReference>
<dbReference type="GO" id="GO:0003677">
    <property type="term" value="F:DNA binding"/>
    <property type="evidence" value="ECO:0007669"/>
    <property type="project" value="InterPro"/>
</dbReference>
<evidence type="ECO:0000313" key="2">
    <source>
        <dbReference type="EMBL" id="TWH65252.1"/>
    </source>
</evidence>
<dbReference type="SUPFAM" id="SSF48452">
    <property type="entry name" value="TPR-like"/>
    <property type="match status" value="1"/>
</dbReference>
<dbReference type="Proteomes" id="UP000319825">
    <property type="component" value="Unassembled WGS sequence"/>
</dbReference>
<dbReference type="OrthoDB" id="3213425at2"/>
<organism evidence="2 3">
    <name type="scientific">Micromonospora olivasterospora</name>
    <dbReference type="NCBI Taxonomy" id="1880"/>
    <lineage>
        <taxon>Bacteria</taxon>
        <taxon>Bacillati</taxon>
        <taxon>Actinomycetota</taxon>
        <taxon>Actinomycetes</taxon>
        <taxon>Micromonosporales</taxon>
        <taxon>Micromonosporaceae</taxon>
        <taxon>Micromonospora</taxon>
    </lineage>
</organism>
<name>A0A562I2S3_MICOL</name>
<proteinExistence type="predicted"/>
<protein>
    <submittedName>
        <fullName evidence="2">Helix-turn-helix protein</fullName>
    </submittedName>
</protein>
<dbReference type="Gene3D" id="1.10.260.40">
    <property type="entry name" value="lambda repressor-like DNA-binding domains"/>
    <property type="match status" value="1"/>
</dbReference>
<gene>
    <name evidence="2" type="ORF">JD77_00187</name>
</gene>
<evidence type="ECO:0000313" key="3">
    <source>
        <dbReference type="Proteomes" id="UP000319825"/>
    </source>
</evidence>
<dbReference type="RefSeq" id="WP_145772619.1">
    <property type="nucleotide sequence ID" value="NZ_BAAATQ010000253.1"/>
</dbReference>
<dbReference type="Gene3D" id="1.25.40.10">
    <property type="entry name" value="Tetratricopeptide repeat domain"/>
    <property type="match status" value="1"/>
</dbReference>
<dbReference type="PROSITE" id="PS50943">
    <property type="entry name" value="HTH_CROC1"/>
    <property type="match status" value="1"/>
</dbReference>
<feature type="domain" description="HTH cro/C1-type" evidence="1">
    <location>
        <begin position="23"/>
        <end position="77"/>
    </location>
</feature>
<sequence length="397" mass="43391">MTMEPPQGLPPSTPDTADLGAKLRAAREAAGHSLAGMAALTHFSKPYLGLVETGRRPATPDVLERYEHALGVPIGTPSDPVRLTHEWLIGDPPVPRQLRAGRRIGTGLIETLESRVIELRHLDDTVGSRMLLPVIRTELDQAEHLARTASYTDAAGKRLYTVIGELAQLAGWVASDAGRYPDAQRLYLSGVTAAESAGDRALGAQLLSSLAYQITNVGKREDALLIARSAVTGVPDASPLVRALLLERLAWAAARLRDTDTTRRALDAVNDVYDQRSDGLVEPEWVYWLNRTEIDVMAARCLIELGQPATAEPLLTRALAGYNHDHAREVALYQTWLAEGHARAGNLDAAREVLHRIDATAIDTGSARLHRRITAVDRLIDRRAQKRHATSTRRSTE</sequence>
<dbReference type="InterPro" id="IPR001387">
    <property type="entry name" value="Cro/C1-type_HTH"/>
</dbReference>
<dbReference type="SMART" id="SM00530">
    <property type="entry name" value="HTH_XRE"/>
    <property type="match status" value="1"/>
</dbReference>
<keyword evidence="3" id="KW-1185">Reference proteome</keyword>
<evidence type="ECO:0000259" key="1">
    <source>
        <dbReference type="PROSITE" id="PS50943"/>
    </source>
</evidence>
<dbReference type="EMBL" id="VLKE01000001">
    <property type="protein sequence ID" value="TWH65252.1"/>
    <property type="molecule type" value="Genomic_DNA"/>
</dbReference>
<accession>A0A562I2S3</accession>
<dbReference type="InterPro" id="IPR010982">
    <property type="entry name" value="Lambda_DNA-bd_dom_sf"/>
</dbReference>
<dbReference type="Pfam" id="PF13560">
    <property type="entry name" value="HTH_31"/>
    <property type="match status" value="1"/>
</dbReference>
<dbReference type="AlphaFoldDB" id="A0A562I2S3"/>